<dbReference type="EMBL" id="PNHP01000001">
    <property type="protein sequence ID" value="PMC82664.1"/>
    <property type="molecule type" value="Genomic_DNA"/>
</dbReference>
<evidence type="ECO:0008006" key="4">
    <source>
        <dbReference type="Google" id="ProtNLM"/>
    </source>
</evidence>
<accession>A0A2N6ULJ0</accession>
<sequence>MAVEKMHLVNIMARLDNLDDFLEDLIDIDEFDQVDAFRQIQNREFSIRASEENIEKTEDFNDLESFDKVDPSFINKLEDIKDFLNLDDSKGGRRINDEKLKNLLEIFEENIEKKKALEERNDKLEEYLNNLQALENEEIDINKITSLNYFNYRLGEVSKDGRFILKNNYESIPSLIIHLQKNDPDIEKNKEALKSIYSIDDETSKLRKDTDNIIKNEKDNVNKVSLELSKDYDKKTKEDANKFYDDILKEADYKNKEIESFYEKQKVESEKVFKAKKENLVKEFFKKIIE</sequence>
<dbReference type="RefSeq" id="WP_102197673.1">
    <property type="nucleotide sequence ID" value="NZ_PNHP01000001.1"/>
</dbReference>
<evidence type="ECO:0000256" key="1">
    <source>
        <dbReference type="SAM" id="Coils"/>
    </source>
</evidence>
<reference evidence="2 3" key="1">
    <citation type="submission" date="2017-09" db="EMBL/GenBank/DDBJ databases">
        <title>Bacterial strain isolated from the female urinary microbiota.</title>
        <authorList>
            <person name="Thomas-White K."/>
            <person name="Kumar N."/>
            <person name="Forster S."/>
            <person name="Putonti C."/>
            <person name="Lawley T."/>
            <person name="Wolfe A.J."/>
        </authorList>
    </citation>
    <scope>NUCLEOTIDE SEQUENCE [LARGE SCALE GENOMIC DNA]</scope>
    <source>
        <strain evidence="2 3">UMB0204</strain>
    </source>
</reference>
<dbReference type="AlphaFoldDB" id="A0A2N6ULJ0"/>
<comment type="caution">
    <text evidence="2">The sequence shown here is derived from an EMBL/GenBank/DDBJ whole genome shotgun (WGS) entry which is preliminary data.</text>
</comment>
<dbReference type="Proteomes" id="UP000235658">
    <property type="component" value="Unassembled WGS sequence"/>
</dbReference>
<organism evidence="2 3">
    <name type="scientific">Anaerococcus hydrogenalis</name>
    <dbReference type="NCBI Taxonomy" id="33029"/>
    <lineage>
        <taxon>Bacteria</taxon>
        <taxon>Bacillati</taxon>
        <taxon>Bacillota</taxon>
        <taxon>Tissierellia</taxon>
        <taxon>Tissierellales</taxon>
        <taxon>Peptoniphilaceae</taxon>
        <taxon>Anaerococcus</taxon>
    </lineage>
</organism>
<keyword evidence="1" id="KW-0175">Coiled coil</keyword>
<evidence type="ECO:0000313" key="3">
    <source>
        <dbReference type="Proteomes" id="UP000235658"/>
    </source>
</evidence>
<proteinExistence type="predicted"/>
<name>A0A2N6ULJ0_9FIRM</name>
<protein>
    <recommendedName>
        <fullName evidence="4">ATP synthase subunit I</fullName>
    </recommendedName>
</protein>
<evidence type="ECO:0000313" key="2">
    <source>
        <dbReference type="EMBL" id="PMC82664.1"/>
    </source>
</evidence>
<feature type="coiled-coil region" evidence="1">
    <location>
        <begin position="97"/>
        <end position="144"/>
    </location>
</feature>
<gene>
    <name evidence="2" type="ORF">CJ192_02705</name>
</gene>
<dbReference type="GeneID" id="84578091"/>